<comment type="caution">
    <text evidence="1">The sequence shown here is derived from an EMBL/GenBank/DDBJ whole genome shotgun (WGS) entry which is preliminary data.</text>
</comment>
<organism evidence="1 2">
    <name type="scientific">Bacteroides cellulosilyticus CL02T12C19</name>
    <dbReference type="NCBI Taxonomy" id="997874"/>
    <lineage>
        <taxon>Bacteria</taxon>
        <taxon>Pseudomonadati</taxon>
        <taxon>Bacteroidota</taxon>
        <taxon>Bacteroidia</taxon>
        <taxon>Bacteroidales</taxon>
        <taxon>Bacteroidaceae</taxon>
        <taxon>Bacteroides</taxon>
    </lineage>
</organism>
<dbReference type="AlphaFoldDB" id="I8VKA6"/>
<gene>
    <name evidence="1" type="ORF">HMPREF1062_04003</name>
</gene>
<dbReference type="HOGENOM" id="CLU_1358177_0_0_10"/>
<sequence>MKKILFFLFIITSQLTMSQEHNVSDEIVGMDRVLCKFEPLKNMQYMKDDNCYYSFSPGLSLTVLNYKKENKKYFWSVVFYIEGKYDLIMMKNKRILLKLSNNEIVTLKSNDDYIDRIGRKGINYDYKISVFADISQKDIDKIFQKGIIKIAFEIPAPTNSKFNDSIYKEYDTDVIGNILGEYKKEILEKLKSVKDPMLDNF</sequence>
<evidence type="ECO:0000313" key="1">
    <source>
        <dbReference type="EMBL" id="EIY26810.1"/>
    </source>
</evidence>
<protein>
    <submittedName>
        <fullName evidence="1">Uncharacterized protein</fullName>
    </submittedName>
</protein>
<dbReference type="RefSeq" id="WP_007218182.1">
    <property type="nucleotide sequence ID" value="NZ_JH724088.1"/>
</dbReference>
<keyword evidence="2" id="KW-1185">Reference proteome</keyword>
<dbReference type="EMBL" id="AGXG01000088">
    <property type="protein sequence ID" value="EIY26810.1"/>
    <property type="molecule type" value="Genomic_DNA"/>
</dbReference>
<name>I8VKA6_9BACE</name>
<dbReference type="PATRIC" id="fig|997874.3.peg.4102"/>
<proteinExistence type="predicted"/>
<dbReference type="Proteomes" id="UP000003741">
    <property type="component" value="Unassembled WGS sequence"/>
</dbReference>
<accession>I8VKA6</accession>
<evidence type="ECO:0000313" key="2">
    <source>
        <dbReference type="Proteomes" id="UP000003741"/>
    </source>
</evidence>
<reference evidence="1 2" key="1">
    <citation type="submission" date="2012-02" db="EMBL/GenBank/DDBJ databases">
        <title>The Genome Sequence of Bacteroides cellulosilyticus CL02T12C19.</title>
        <authorList>
            <consortium name="The Broad Institute Genome Sequencing Platform"/>
            <person name="Earl A."/>
            <person name="Ward D."/>
            <person name="Feldgarden M."/>
            <person name="Gevers D."/>
            <person name="Zitomersky N.L."/>
            <person name="Coyne M.J."/>
            <person name="Comstock L.E."/>
            <person name="Young S.K."/>
            <person name="Zeng Q."/>
            <person name="Gargeya S."/>
            <person name="Fitzgerald M."/>
            <person name="Haas B."/>
            <person name="Abouelleil A."/>
            <person name="Alvarado L."/>
            <person name="Arachchi H.M."/>
            <person name="Berlin A."/>
            <person name="Chapman S.B."/>
            <person name="Gearin G."/>
            <person name="Goldberg J."/>
            <person name="Griggs A."/>
            <person name="Gujja S."/>
            <person name="Hansen M."/>
            <person name="Heiman D."/>
            <person name="Howarth C."/>
            <person name="Larimer J."/>
            <person name="Lui A."/>
            <person name="MacDonald P.J.P."/>
            <person name="McCowen C."/>
            <person name="Montmayeur A."/>
            <person name="Murphy C."/>
            <person name="Neiman D."/>
            <person name="Pearson M."/>
            <person name="Priest M."/>
            <person name="Roberts A."/>
            <person name="Saif S."/>
            <person name="Shea T."/>
            <person name="Sisk P."/>
            <person name="Stolte C."/>
            <person name="Sykes S."/>
            <person name="Wortman J."/>
            <person name="Nusbaum C."/>
            <person name="Birren B."/>
        </authorList>
    </citation>
    <scope>NUCLEOTIDE SEQUENCE [LARGE SCALE GENOMIC DNA]</scope>
    <source>
        <strain evidence="1 2">CL02T12C19</strain>
    </source>
</reference>